<dbReference type="AlphaFoldDB" id="A0A3M7Q6Q6"/>
<keyword evidence="2" id="KW-1185">Reference proteome</keyword>
<comment type="caution">
    <text evidence="1">The sequence shown here is derived from an EMBL/GenBank/DDBJ whole genome shotgun (WGS) entry which is preliminary data.</text>
</comment>
<sequence>NKLLFTYQGLSLKTSISLVLNFEKNGYLNDHKLELKLGLDACCPLFFDFSKKKFKSFAKSIMT</sequence>
<organism evidence="1 2">
    <name type="scientific">Brachionus plicatilis</name>
    <name type="common">Marine rotifer</name>
    <name type="synonym">Brachionus muelleri</name>
    <dbReference type="NCBI Taxonomy" id="10195"/>
    <lineage>
        <taxon>Eukaryota</taxon>
        <taxon>Metazoa</taxon>
        <taxon>Spiralia</taxon>
        <taxon>Gnathifera</taxon>
        <taxon>Rotifera</taxon>
        <taxon>Eurotatoria</taxon>
        <taxon>Monogononta</taxon>
        <taxon>Pseudotrocha</taxon>
        <taxon>Ploima</taxon>
        <taxon>Brachionidae</taxon>
        <taxon>Brachionus</taxon>
    </lineage>
</organism>
<proteinExistence type="predicted"/>
<gene>
    <name evidence="1" type="ORF">BpHYR1_042011</name>
</gene>
<evidence type="ECO:0000313" key="1">
    <source>
        <dbReference type="EMBL" id="RNA07043.1"/>
    </source>
</evidence>
<feature type="non-terminal residue" evidence="1">
    <location>
        <position position="1"/>
    </location>
</feature>
<accession>A0A3M7Q6Q6</accession>
<reference evidence="1 2" key="1">
    <citation type="journal article" date="2018" name="Sci. Rep.">
        <title>Genomic signatures of local adaptation to the degree of environmental predictability in rotifers.</title>
        <authorList>
            <person name="Franch-Gras L."/>
            <person name="Hahn C."/>
            <person name="Garcia-Roger E.M."/>
            <person name="Carmona M.J."/>
            <person name="Serra M."/>
            <person name="Gomez A."/>
        </authorList>
    </citation>
    <scope>NUCLEOTIDE SEQUENCE [LARGE SCALE GENOMIC DNA]</scope>
    <source>
        <strain evidence="1">HYR1</strain>
    </source>
</reference>
<name>A0A3M7Q6Q6_BRAPC</name>
<evidence type="ECO:0000313" key="2">
    <source>
        <dbReference type="Proteomes" id="UP000276133"/>
    </source>
</evidence>
<dbReference type="EMBL" id="REGN01007180">
    <property type="protein sequence ID" value="RNA07043.1"/>
    <property type="molecule type" value="Genomic_DNA"/>
</dbReference>
<dbReference type="Proteomes" id="UP000276133">
    <property type="component" value="Unassembled WGS sequence"/>
</dbReference>
<protein>
    <submittedName>
        <fullName evidence="1">Uncharacterized protein</fullName>
    </submittedName>
</protein>